<dbReference type="InterPro" id="IPR000008">
    <property type="entry name" value="C2_dom"/>
</dbReference>
<accession>A0A5N6N5V7</accession>
<dbReference type="CDD" id="cd00030">
    <property type="entry name" value="C2"/>
    <property type="match status" value="1"/>
</dbReference>
<evidence type="ECO:0000259" key="1">
    <source>
        <dbReference type="PROSITE" id="PS50004"/>
    </source>
</evidence>
<dbReference type="AlphaFoldDB" id="A0A5N6N5V7"/>
<dbReference type="PANTHER" id="PTHR46296:SF7">
    <property type="entry name" value="C2 DOMAIN-CONTAINING PROTEIN"/>
    <property type="match status" value="1"/>
</dbReference>
<dbReference type="PROSITE" id="PS50004">
    <property type="entry name" value="C2"/>
    <property type="match status" value="1"/>
</dbReference>
<dbReference type="Proteomes" id="UP000326396">
    <property type="component" value="Linkage Group LG3"/>
</dbReference>
<organism evidence="2 3">
    <name type="scientific">Mikania micrantha</name>
    <name type="common">bitter vine</name>
    <dbReference type="NCBI Taxonomy" id="192012"/>
    <lineage>
        <taxon>Eukaryota</taxon>
        <taxon>Viridiplantae</taxon>
        <taxon>Streptophyta</taxon>
        <taxon>Embryophyta</taxon>
        <taxon>Tracheophyta</taxon>
        <taxon>Spermatophyta</taxon>
        <taxon>Magnoliopsida</taxon>
        <taxon>eudicotyledons</taxon>
        <taxon>Gunneridae</taxon>
        <taxon>Pentapetalae</taxon>
        <taxon>asterids</taxon>
        <taxon>campanulids</taxon>
        <taxon>Asterales</taxon>
        <taxon>Asteraceae</taxon>
        <taxon>Asteroideae</taxon>
        <taxon>Heliantheae alliance</taxon>
        <taxon>Eupatorieae</taxon>
        <taxon>Mikania</taxon>
    </lineage>
</organism>
<dbReference type="Pfam" id="PF00168">
    <property type="entry name" value="C2"/>
    <property type="match status" value="1"/>
</dbReference>
<gene>
    <name evidence="2" type="ORF">E3N88_25844</name>
</gene>
<dbReference type="SUPFAM" id="SSF49562">
    <property type="entry name" value="C2 domain (Calcium/lipid-binding domain, CaLB)"/>
    <property type="match status" value="1"/>
</dbReference>
<proteinExistence type="predicted"/>
<dbReference type="SMART" id="SM00239">
    <property type="entry name" value="C2"/>
    <property type="match status" value="1"/>
</dbReference>
<comment type="caution">
    <text evidence="2">The sequence shown here is derived from an EMBL/GenBank/DDBJ whole genome shotgun (WGS) entry which is preliminary data.</text>
</comment>
<reference evidence="2 3" key="1">
    <citation type="submission" date="2019-05" db="EMBL/GenBank/DDBJ databases">
        <title>Mikania micrantha, genome provides insights into the molecular mechanism of rapid growth.</title>
        <authorList>
            <person name="Liu B."/>
        </authorList>
    </citation>
    <scope>NUCLEOTIDE SEQUENCE [LARGE SCALE GENOMIC DNA]</scope>
    <source>
        <strain evidence="2">NLD-2019</strain>
        <tissue evidence="2">Leaf</tissue>
    </source>
</reference>
<feature type="domain" description="C2" evidence="1">
    <location>
        <begin position="116"/>
        <end position="239"/>
    </location>
</feature>
<dbReference type="PANTHER" id="PTHR46296">
    <property type="entry name" value="BNAA05G37250D PROTEIN"/>
    <property type="match status" value="1"/>
</dbReference>
<sequence>MGRGEYRTNDMLSSKWRDMNLKVRKFNGIYSQKWQTRRSGQSDAMIEREAEEQYREEFNAHFSLQRTDKTAMLFLYLSSNLKNIHRVTTFLTPRFPFQWPPSNSSSSSTASKSSISSQTRTLSFQQMFDQFNLIMKLYVYVLEGRNLAVEESFVKLKVGTFKSRTRALNNTDNPIWNEEFAFRVRSLEEDELTVSVYHVDGDDEDGLFKHSSGDLVGRVRIPLLSVAAEEDHHSQPTWYSLRNHKSNKSFKKECG</sequence>
<evidence type="ECO:0000313" key="3">
    <source>
        <dbReference type="Proteomes" id="UP000326396"/>
    </source>
</evidence>
<keyword evidence="3" id="KW-1185">Reference proteome</keyword>
<dbReference type="Gene3D" id="2.60.40.150">
    <property type="entry name" value="C2 domain"/>
    <property type="match status" value="1"/>
</dbReference>
<evidence type="ECO:0000313" key="2">
    <source>
        <dbReference type="EMBL" id="KAD4385675.1"/>
    </source>
</evidence>
<dbReference type="InterPro" id="IPR044511">
    <property type="entry name" value="At1g03370/At5g50170-like"/>
</dbReference>
<name>A0A5N6N5V7_9ASTR</name>
<dbReference type="EMBL" id="SZYD01000013">
    <property type="protein sequence ID" value="KAD4385675.1"/>
    <property type="molecule type" value="Genomic_DNA"/>
</dbReference>
<protein>
    <recommendedName>
        <fullName evidence="1">C2 domain-containing protein</fullName>
    </recommendedName>
</protein>
<dbReference type="OrthoDB" id="270970at2759"/>
<dbReference type="InterPro" id="IPR035892">
    <property type="entry name" value="C2_domain_sf"/>
</dbReference>